<evidence type="ECO:0000256" key="7">
    <source>
        <dbReference type="SAM" id="MobiDB-lite"/>
    </source>
</evidence>
<feature type="region of interest" description="Disordered" evidence="7">
    <location>
        <begin position="587"/>
        <end position="612"/>
    </location>
</feature>
<comment type="caution">
    <text evidence="11">The sequence shown here is derived from an EMBL/GenBank/DDBJ whole genome shotgun (WGS) entry which is preliminary data.</text>
</comment>
<comment type="similarity">
    <text evidence="6">Belongs to the DOP1 family.</text>
</comment>
<sequence length="2040" mass="227957">MNPHPIPLIYFHLPSTIENFKPLIVVALTALSLFSPEPETTSECDLTSSLGSVYLFPVSQLHCVHVYQALSRMNPSSTLGTTPDSDVVALDGRRDSEFRKFGLAVERTLQSFDSVSEWADVIGFLTRLGKIFHLYKQFTIVPKKLVVSKRLAQCLNPALPTGAHAKALEVYALIFQAAGRMQLSEDLLIWSYGIFPFSAHAAVSVKPLLLGLYERFYIPLGTNLRPALKGLILGLLPMLEEEDNEFFDRAVSVLDKISHVVEHSSFFHALWLAIISSTCHRLSAVHYLLRRFAKMNTTEDMVVIIGSSAASGRADLLAPALACLLNDKAPLVQRGALELLVTQFPIGTNFLTAEDVQKVISAAIGVVLRRDMSLNRRLYSWILGSIESPLRYVSENIASVTQSLRIMFYADDLLLPIAELSRPYKITISLLDKPELGPLIMDTLFLDILRSLKIKCEKSKNMLIELLPVATMLLDTLDAFFIWKQLHELVSKKEDYAMEFQALELVMFVLENFKFSDDESQRVHLPFLYQTVSSSLRGLSSENLSDSELKLDVRLSVCVQISRILSDNVFLNSWKLAEFRGSSIERRKEPGMEGSSGDRSVYGDPSNSISQQQLESPGAVSSFLDGDLSVRNIGQIYRYADSNNGSMHDLLQDATVGKPSVDASLAVIRDFTLSFILALSPAENVQTGTNDMDHQYLLRIWDNLSRIFMRHADAGSSFGDFGITWINALVSFSTQDTSDFHILHPGLCSLFAIITLPRSPSHQASQQQFLSPSNITLICCKLWKLLLTDQLAYHRDCIVLILKLMDLVGVSVLEDCITKMILQGDVNSRIEGFYRFGVLWRCLESMGLDTCLLFSRPLLLIFDAFKSHNLQLKLAAQNWIRSFVKSYSRIIPLLLAILTHADIHFDTCNTLVGTEYVEMTCFVGLFNHAQVGHAFEILCLLLELDDPSLLKSLSSSDPPQPWIKSACTWAEGSHDFVSSGISLVDAIVVISLRFISANSVGLEASNDATLRERLSIQQNACYLLKRIISSIDILPSAISLLIHDTVVSKLHICLLQKSLDLQSSLLKILGLVTTRVYQSYPFHRIHKLDNNSDGSLPRQQPLLVKTMLGAIASLSNRPMLQHWLDFVILYLPRFRPYFAGIIRPLFVAICSELRENQTYLADLLQPCQKPDPLTQNAIGMNSGGKPNTSTHTRNIHMVRKQSHLPIHPEQDLPALLHSIECILIICFHDENSTAANSSVRNSAGGDAKGSLLNISSIIGNVLTGDSSVSDALSGYDVLHGQSNKAVQEQMLEMVPDLFSILAIFCSMLDRLDLQKFLVSGTRGAGTSHMDDVIGIADRIKSAVRLVTEAVYKPFPLHAIEAIVEVWLKRTHQLSNPDISSNNASLYLLDLISECSPRAVVGIVSDSIRFQLPYLHGSSSMGANRDRLKPSKPIPDTCMVAFLEFYIRNRVSFTVLMECWPTLISYLKEACVQAAAVKYIFPQLLRLVHSILEKFHGTVAFDNKRLRREAEETLQRISDYCILIIGRAFDQGSWRRVITGDTVDSLFRDEKFDSSAMKESESLDSSNHSRNQTKSSEDMLIQETMIFFADTLFPSLRKFILDNDRITALSSNFTYYVVGPMLKSRHSMNKLFLNPALDCICALSQIPASLKVCRKEIWEAFLDSRFFQMGTLGSKKWQKIMHSTISSDKERLTELLARISATSSTTLFVSRDQEIINRAQMLRRLSFILHAAPIDFYLPQLPGIQEKIVEVFKSPSDVLQLEGFFCLRILFCRISEKHMANFWPMILSELIRVFSIYIRDSTTDKSEDLALLLAACKLVDLLITLGIEEFQWHQWLFVTETCSMPSIPDNKPQTSASFGSNAPPPVGLLGKLGHKWTTAAALMDDLSISRNSSDVFGDSENLLDRDLSQMSGGHRKLRRPLITLRTIQHRSGLDWFVQHASYIVYNNTLVDRQPDLDYLDVLFEQEFPDIDLTIRPGPLHAVGSSSSIGSGSFIAGTGKGSPLLSNSSCGAPLKRTSSKDVVVIEPGTASLSPRRSVISHQ</sequence>
<evidence type="ECO:0000256" key="4">
    <source>
        <dbReference type="ARBA" id="ARBA00023034"/>
    </source>
</evidence>
<feature type="domain" description="DOP1-like C-terminal" evidence="10">
    <location>
        <begin position="1441"/>
        <end position="1842"/>
    </location>
</feature>
<feature type="domain" description="DOP1 N-terminal" evidence="8">
    <location>
        <begin position="95"/>
        <end position="385"/>
    </location>
</feature>
<keyword evidence="3" id="KW-0653">Protein transport</keyword>
<evidence type="ECO:0000256" key="5">
    <source>
        <dbReference type="ARBA" id="ARBA00023136"/>
    </source>
</evidence>
<evidence type="ECO:0000313" key="12">
    <source>
        <dbReference type="Proteomes" id="UP001648503"/>
    </source>
</evidence>
<dbReference type="InterPro" id="IPR007249">
    <property type="entry name" value="DOP1_N"/>
</dbReference>
<gene>
    <name evidence="11" type="ORF">BASA50_007692</name>
</gene>
<evidence type="ECO:0000313" key="11">
    <source>
        <dbReference type="EMBL" id="KAH6592965.1"/>
    </source>
</evidence>
<evidence type="ECO:0000259" key="8">
    <source>
        <dbReference type="Pfam" id="PF04118"/>
    </source>
</evidence>
<dbReference type="EMBL" id="JAFCIX010000364">
    <property type="protein sequence ID" value="KAH6592965.1"/>
    <property type="molecule type" value="Genomic_DNA"/>
</dbReference>
<evidence type="ECO:0000256" key="3">
    <source>
        <dbReference type="ARBA" id="ARBA00022927"/>
    </source>
</evidence>
<keyword evidence="2" id="KW-0813">Transport</keyword>
<protein>
    <recommendedName>
        <fullName evidence="13">Dopey N-terminal domain-containing protein</fullName>
    </recommendedName>
</protein>
<proteinExistence type="inferred from homology"/>
<dbReference type="PANTHER" id="PTHR14042">
    <property type="entry name" value="DOPEY-RELATED"/>
    <property type="match status" value="1"/>
</dbReference>
<evidence type="ECO:0000256" key="6">
    <source>
        <dbReference type="ARBA" id="ARBA00046326"/>
    </source>
</evidence>
<evidence type="ECO:0000256" key="1">
    <source>
        <dbReference type="ARBA" id="ARBA00004395"/>
    </source>
</evidence>
<dbReference type="InterPro" id="IPR040314">
    <property type="entry name" value="DOP1"/>
</dbReference>
<dbReference type="Proteomes" id="UP001648503">
    <property type="component" value="Unassembled WGS sequence"/>
</dbReference>
<dbReference type="InterPro" id="IPR016024">
    <property type="entry name" value="ARM-type_fold"/>
</dbReference>
<dbReference type="InterPro" id="IPR056458">
    <property type="entry name" value="TPR_DOP1_M"/>
</dbReference>
<dbReference type="Pfam" id="PF04118">
    <property type="entry name" value="Dopey_N"/>
    <property type="match status" value="1"/>
</dbReference>
<dbReference type="Pfam" id="PF24597">
    <property type="entry name" value="TPR_DOP1_M"/>
    <property type="match status" value="1"/>
</dbReference>
<evidence type="ECO:0000259" key="9">
    <source>
        <dbReference type="Pfam" id="PF24597"/>
    </source>
</evidence>
<organism evidence="11 12">
    <name type="scientific">Batrachochytrium salamandrivorans</name>
    <dbReference type="NCBI Taxonomy" id="1357716"/>
    <lineage>
        <taxon>Eukaryota</taxon>
        <taxon>Fungi</taxon>
        <taxon>Fungi incertae sedis</taxon>
        <taxon>Chytridiomycota</taxon>
        <taxon>Chytridiomycota incertae sedis</taxon>
        <taxon>Chytridiomycetes</taxon>
        <taxon>Rhizophydiales</taxon>
        <taxon>Rhizophydiales incertae sedis</taxon>
        <taxon>Batrachochytrium</taxon>
    </lineage>
</organism>
<dbReference type="SUPFAM" id="SSF48371">
    <property type="entry name" value="ARM repeat"/>
    <property type="match status" value="1"/>
</dbReference>
<evidence type="ECO:0000259" key="10">
    <source>
        <dbReference type="Pfam" id="PF24598"/>
    </source>
</evidence>
<keyword evidence="12" id="KW-1185">Reference proteome</keyword>
<evidence type="ECO:0008006" key="13">
    <source>
        <dbReference type="Google" id="ProtNLM"/>
    </source>
</evidence>
<dbReference type="Pfam" id="PF24598">
    <property type="entry name" value="DOP1_C"/>
    <property type="match status" value="1"/>
</dbReference>
<dbReference type="PANTHER" id="PTHR14042:SF24">
    <property type="entry name" value="PROTEIN DOPEY-1 HOMOLOG"/>
    <property type="match status" value="1"/>
</dbReference>
<keyword evidence="5" id="KW-0472">Membrane</keyword>
<comment type="subcellular location">
    <subcellularLocation>
        <location evidence="1">Golgi apparatus membrane</location>
        <topology evidence="1">Peripheral membrane protein</topology>
    </subcellularLocation>
</comment>
<reference evidence="11 12" key="1">
    <citation type="submission" date="2021-02" db="EMBL/GenBank/DDBJ databases">
        <title>Variation within the Batrachochytrium salamandrivorans European outbreak.</title>
        <authorList>
            <person name="Kelly M."/>
            <person name="Pasmans F."/>
            <person name="Shea T.P."/>
            <person name="Munoz J.F."/>
            <person name="Carranza S."/>
            <person name="Cuomo C.A."/>
            <person name="Martel A."/>
        </authorList>
    </citation>
    <scope>NUCLEOTIDE SEQUENCE [LARGE SCALE GENOMIC DNA]</scope>
    <source>
        <strain evidence="11 12">AMFP18/2</strain>
    </source>
</reference>
<accession>A0ABQ8F695</accession>
<keyword evidence="4" id="KW-0333">Golgi apparatus</keyword>
<feature type="domain" description="DOP1-like middle TPR" evidence="9">
    <location>
        <begin position="400"/>
        <end position="573"/>
    </location>
</feature>
<evidence type="ECO:0000256" key="2">
    <source>
        <dbReference type="ARBA" id="ARBA00022448"/>
    </source>
</evidence>
<dbReference type="InterPro" id="IPR056457">
    <property type="entry name" value="DOP1_C"/>
</dbReference>
<name>A0ABQ8F695_9FUNG</name>